<feature type="chain" id="PRO_5012391333" evidence="1">
    <location>
        <begin position="22"/>
        <end position="170"/>
    </location>
</feature>
<name>A0A1T4Q7J5_9PORP</name>
<feature type="signal peptide" evidence="1">
    <location>
        <begin position="1"/>
        <end position="21"/>
    </location>
</feature>
<evidence type="ECO:0000256" key="1">
    <source>
        <dbReference type="SAM" id="SignalP"/>
    </source>
</evidence>
<accession>A0A1T4Q7J5</accession>
<gene>
    <name evidence="3" type="ORF">SAMN02745171_01722</name>
</gene>
<feature type="domain" description="Secretion system C-terminal sorting" evidence="2">
    <location>
        <begin position="118"/>
        <end position="167"/>
    </location>
</feature>
<dbReference type="InterPro" id="IPR026444">
    <property type="entry name" value="Secre_tail"/>
</dbReference>
<dbReference type="AlphaFoldDB" id="A0A1T4Q7J5"/>
<dbReference type="STRING" id="29524.SAMN02745171_01722"/>
<dbReference type="EMBL" id="FUXE01000028">
    <property type="protein sequence ID" value="SJZ99511.1"/>
    <property type="molecule type" value="Genomic_DNA"/>
</dbReference>
<organism evidence="3 4">
    <name type="scientific">Porphyromonas circumdentaria</name>
    <dbReference type="NCBI Taxonomy" id="29524"/>
    <lineage>
        <taxon>Bacteria</taxon>
        <taxon>Pseudomonadati</taxon>
        <taxon>Bacteroidota</taxon>
        <taxon>Bacteroidia</taxon>
        <taxon>Bacteroidales</taxon>
        <taxon>Porphyromonadaceae</taxon>
        <taxon>Porphyromonas</taxon>
    </lineage>
</organism>
<dbReference type="PROSITE" id="PS51257">
    <property type="entry name" value="PROKAR_LIPOPROTEIN"/>
    <property type="match status" value="1"/>
</dbReference>
<keyword evidence="4" id="KW-1185">Reference proteome</keyword>
<dbReference type="RefSeq" id="WP_078737588.1">
    <property type="nucleotide sequence ID" value="NZ_FUXE01000028.1"/>
</dbReference>
<reference evidence="4" key="1">
    <citation type="submission" date="2017-02" db="EMBL/GenBank/DDBJ databases">
        <authorList>
            <person name="Varghese N."/>
            <person name="Submissions S."/>
        </authorList>
    </citation>
    <scope>NUCLEOTIDE SEQUENCE [LARGE SCALE GENOMIC DNA]</scope>
    <source>
        <strain evidence="4">ATCC 51356</strain>
    </source>
</reference>
<proteinExistence type="predicted"/>
<sequence length="170" mass="19194">MKKNKLLLLFGLLLSVSCAYGQASYPTSLVIKRSGGKATQVFYLHNLHKITFESGKMRTIMRNNWTIPEGGLYAINEIQKCIFSNELATTKNEEILLDPANYTCLEDGNKLFIKGLEPQKMYALRIFNVAGALIHQSDSFQAFQTIDIANWAAGVYLITINNRPIKFIKQ</sequence>
<dbReference type="Pfam" id="PF18962">
    <property type="entry name" value="Por_Secre_tail"/>
    <property type="match status" value="1"/>
</dbReference>
<evidence type="ECO:0000313" key="3">
    <source>
        <dbReference type="EMBL" id="SJZ99511.1"/>
    </source>
</evidence>
<dbReference type="OrthoDB" id="849076at2"/>
<keyword evidence="1" id="KW-0732">Signal</keyword>
<dbReference type="NCBIfam" id="TIGR04183">
    <property type="entry name" value="Por_Secre_tail"/>
    <property type="match status" value="1"/>
</dbReference>
<protein>
    <submittedName>
        <fullName evidence="3">Por secretion system C-terminal sorting domain-containing protein</fullName>
    </submittedName>
</protein>
<evidence type="ECO:0000259" key="2">
    <source>
        <dbReference type="Pfam" id="PF18962"/>
    </source>
</evidence>
<dbReference type="Proteomes" id="UP000190121">
    <property type="component" value="Unassembled WGS sequence"/>
</dbReference>
<evidence type="ECO:0000313" key="4">
    <source>
        <dbReference type="Proteomes" id="UP000190121"/>
    </source>
</evidence>